<dbReference type="InterPro" id="IPR001173">
    <property type="entry name" value="Glyco_trans_2-like"/>
</dbReference>
<dbReference type="SUPFAM" id="SSF53448">
    <property type="entry name" value="Nucleotide-diphospho-sugar transferases"/>
    <property type="match status" value="1"/>
</dbReference>
<dbReference type="STRING" id="314225.ELI_12215"/>
<dbReference type="Proteomes" id="UP000008808">
    <property type="component" value="Chromosome"/>
</dbReference>
<protein>
    <submittedName>
        <fullName evidence="2">Glycosyl transferase, group 2 family protein</fullName>
    </submittedName>
</protein>
<evidence type="ECO:0000313" key="2">
    <source>
        <dbReference type="EMBL" id="ABC64535.1"/>
    </source>
</evidence>
<dbReference type="eggNOG" id="COG1216">
    <property type="taxonomic scope" value="Bacteria"/>
</dbReference>
<gene>
    <name evidence="2" type="ordered locus">ELI_12215</name>
</gene>
<dbReference type="Pfam" id="PF00535">
    <property type="entry name" value="Glycos_transf_2"/>
    <property type="match status" value="1"/>
</dbReference>
<dbReference type="KEGG" id="eli:ELI_12215"/>
<evidence type="ECO:0000313" key="3">
    <source>
        <dbReference type="Proteomes" id="UP000008808"/>
    </source>
</evidence>
<name>Q2N706_ERYLH</name>
<dbReference type="CAZy" id="GT2">
    <property type="family name" value="Glycosyltransferase Family 2"/>
</dbReference>
<reference evidence="3" key="1">
    <citation type="journal article" date="2009" name="J. Bacteriol.">
        <title>Complete genome sequence of Erythrobacter litoralis HTCC2594.</title>
        <authorList>
            <person name="Oh H.M."/>
            <person name="Giovannoni S.J."/>
            <person name="Ferriera S."/>
            <person name="Johnson J."/>
            <person name="Cho J.C."/>
        </authorList>
    </citation>
    <scope>NUCLEOTIDE SEQUENCE [LARGE SCALE GENOMIC DNA]</scope>
    <source>
        <strain evidence="3">HTCC2594</strain>
    </source>
</reference>
<sequence length="248" mass="27441">MDSVLSQEGIDLQYIVCDAGSTDGSRAIIESYDDPRIISVFEEDAGPADGLNKGFARAKGSLFGYLNSDDLLLPGALTRVARFFAERPQIDVACGHAHAIDTEGHHLRRVWSEPYWPPAVARGAFIQIQPSTFFRADIFRKSGGFEIADRASWDAGLLARMYAAGAQFAVVDDFLSAYRLHGESITMSGRLAQRQTDNLQRRAPLLLGRDFRSGDIAIGHALRAIKHLRWPMRLLERVLRGPMAGRAE</sequence>
<dbReference type="InterPro" id="IPR029044">
    <property type="entry name" value="Nucleotide-diphossugar_trans"/>
</dbReference>
<feature type="domain" description="Glycosyltransferase 2-like" evidence="1">
    <location>
        <begin position="2"/>
        <end position="115"/>
    </location>
</feature>
<dbReference type="GO" id="GO:0016758">
    <property type="term" value="F:hexosyltransferase activity"/>
    <property type="evidence" value="ECO:0007669"/>
    <property type="project" value="UniProtKB-ARBA"/>
</dbReference>
<dbReference type="Gene3D" id="3.90.550.10">
    <property type="entry name" value="Spore Coat Polysaccharide Biosynthesis Protein SpsA, Chain A"/>
    <property type="match status" value="1"/>
</dbReference>
<accession>Q2N706</accession>
<evidence type="ECO:0000259" key="1">
    <source>
        <dbReference type="Pfam" id="PF00535"/>
    </source>
</evidence>
<dbReference type="EMBL" id="CP000157">
    <property type="protein sequence ID" value="ABC64535.1"/>
    <property type="molecule type" value="Genomic_DNA"/>
</dbReference>
<dbReference type="AlphaFoldDB" id="Q2N706"/>
<organism evidence="2 3">
    <name type="scientific">Erythrobacter litoralis (strain HTCC2594)</name>
    <dbReference type="NCBI Taxonomy" id="314225"/>
    <lineage>
        <taxon>Bacteria</taxon>
        <taxon>Pseudomonadati</taxon>
        <taxon>Pseudomonadota</taxon>
        <taxon>Alphaproteobacteria</taxon>
        <taxon>Sphingomonadales</taxon>
        <taxon>Erythrobacteraceae</taxon>
        <taxon>Erythrobacter/Porphyrobacter group</taxon>
        <taxon>Erythrobacter</taxon>
    </lineage>
</organism>
<dbReference type="HOGENOM" id="CLU_025996_21_0_5"/>
<dbReference type="PANTHER" id="PTHR22916">
    <property type="entry name" value="GLYCOSYLTRANSFERASE"/>
    <property type="match status" value="1"/>
</dbReference>
<keyword evidence="3" id="KW-1185">Reference proteome</keyword>
<proteinExistence type="predicted"/>
<dbReference type="PANTHER" id="PTHR22916:SF65">
    <property type="entry name" value="SLR1065 PROTEIN"/>
    <property type="match status" value="1"/>
</dbReference>
<keyword evidence="2" id="KW-0808">Transferase</keyword>